<dbReference type="PIRSF" id="PIRSF015693">
    <property type="entry name" value="VAC-48L_nuct"/>
    <property type="match status" value="1"/>
</dbReference>
<dbReference type="InterPro" id="IPR038419">
    <property type="entry name" value="PolyA_pol_nucTrfase_sf_Poxvir"/>
</dbReference>
<dbReference type="Gene3D" id="1.20.1270.320">
    <property type="entry name" value="Poxvirus poly(A) polymerase, N domain"/>
    <property type="match status" value="1"/>
</dbReference>
<dbReference type="EMBL" id="KC951854">
    <property type="protein sequence ID" value="AGZ95347.1"/>
    <property type="molecule type" value="Genomic_DNA"/>
</dbReference>
<evidence type="ECO:0000259" key="18">
    <source>
        <dbReference type="Pfam" id="PF12630"/>
    </source>
</evidence>
<dbReference type="EC" id="2.7.7.19" evidence="4 13"/>
<dbReference type="Proteomes" id="UP000134642">
    <property type="component" value="Segment"/>
</dbReference>
<dbReference type="GO" id="GO:0005524">
    <property type="term" value="F:ATP binding"/>
    <property type="evidence" value="ECO:0007669"/>
    <property type="project" value="UniProtKB-UniRule"/>
</dbReference>
<evidence type="ECO:0000256" key="11">
    <source>
        <dbReference type="ARBA" id="ARBA00029948"/>
    </source>
</evidence>
<evidence type="ECO:0000256" key="4">
    <source>
        <dbReference type="ARBA" id="ARBA00012388"/>
    </source>
</evidence>
<evidence type="ECO:0000256" key="2">
    <source>
        <dbReference type="ARBA" id="ARBA00006268"/>
    </source>
</evidence>
<comment type="subunit">
    <text evidence="3 13 15">Heterodimer of a large (catalytic) subunit and a small (regulatory) subunit.</text>
</comment>
<feature type="domain" description="Poxvirus poly(A) polymerase catalytic subunit C-terminal" evidence="17">
    <location>
        <begin position="273"/>
        <end position="474"/>
    </location>
</feature>
<feature type="active site" evidence="14">
    <location>
        <position position="193"/>
    </location>
</feature>
<feature type="active site" evidence="14">
    <location>
        <position position="195"/>
    </location>
</feature>
<dbReference type="Pfam" id="PF12629">
    <property type="entry name" value="Pox_polyA_pol_C"/>
    <property type="match status" value="1"/>
</dbReference>
<evidence type="ECO:0000256" key="15">
    <source>
        <dbReference type="RuleBase" id="RU004458"/>
    </source>
</evidence>
<dbReference type="CDD" id="cd20919">
    <property type="entry name" value="polyA_pol_Pox"/>
    <property type="match status" value="1"/>
</dbReference>
<evidence type="ECO:0000256" key="9">
    <source>
        <dbReference type="ARBA" id="ARBA00022840"/>
    </source>
</evidence>
<dbReference type="SUPFAM" id="SSF160957">
    <property type="entry name" value="Poly(A) polymerase catalytic subunit-like"/>
    <property type="match status" value="1"/>
</dbReference>
<evidence type="ECO:0000256" key="1">
    <source>
        <dbReference type="ARBA" id="ARBA00003054"/>
    </source>
</evidence>
<evidence type="ECO:0000313" key="20">
    <source>
        <dbReference type="Proteomes" id="UP000134642"/>
    </source>
</evidence>
<feature type="domain" description="Poly(A) polymerase nucleotidyltransferase" evidence="16">
    <location>
        <begin position="124"/>
        <end position="270"/>
    </location>
</feature>
<evidence type="ECO:0000256" key="3">
    <source>
        <dbReference type="ARBA" id="ARBA00011405"/>
    </source>
</evidence>
<keyword evidence="7 13" id="KW-0808">Transferase</keyword>
<dbReference type="InterPro" id="IPR004976">
    <property type="entry name" value="PolyA_pol_cat_Poxvir"/>
</dbReference>
<dbReference type="Pfam" id="PF03296">
    <property type="entry name" value="Pox_polyA_pol"/>
    <property type="match status" value="1"/>
</dbReference>
<dbReference type="InterPro" id="IPR024397">
    <property type="entry name" value="Poxvirus_polyA_pol_cat_C"/>
</dbReference>
<name>A0A075CH34_9POXV</name>
<evidence type="ECO:0000256" key="5">
    <source>
        <dbReference type="ARBA" id="ARBA00017061"/>
    </source>
</evidence>
<evidence type="ECO:0000259" key="17">
    <source>
        <dbReference type="Pfam" id="PF12629"/>
    </source>
</evidence>
<keyword evidence="10 13" id="KW-0804">Transcription</keyword>
<gene>
    <name evidence="19" type="primary">GTPV028</name>
</gene>
<evidence type="ECO:0000256" key="14">
    <source>
        <dbReference type="PIRSR" id="PIRSR015693-50"/>
    </source>
</evidence>
<dbReference type="GO" id="GO:0006397">
    <property type="term" value="P:mRNA processing"/>
    <property type="evidence" value="ECO:0007669"/>
    <property type="project" value="UniProtKB-UniRule"/>
</dbReference>
<evidence type="ECO:0000256" key="10">
    <source>
        <dbReference type="ARBA" id="ARBA00023163"/>
    </source>
</evidence>
<evidence type="ECO:0000259" key="16">
    <source>
        <dbReference type="Pfam" id="PF03296"/>
    </source>
</evidence>
<evidence type="ECO:0000256" key="6">
    <source>
        <dbReference type="ARBA" id="ARBA00022664"/>
    </source>
</evidence>
<dbReference type="InterPro" id="IPR037265">
    <property type="entry name" value="PolyA_pol_cat_sf"/>
</dbReference>
<evidence type="ECO:0000256" key="7">
    <source>
        <dbReference type="ARBA" id="ARBA00022679"/>
    </source>
</evidence>
<reference evidence="19 20" key="1">
    <citation type="journal article" date="2014" name="Vet. Microbiol.">
        <title>Complete genome sequence analysis of goatpox virus isolated from China shows high variation.</title>
        <authorList>
            <person name="Zeng X."/>
            <person name="Chi X."/>
            <person name="Li W."/>
            <person name="Hao W."/>
            <person name="Li M."/>
            <person name="Huang X."/>
            <person name="Huang Y."/>
            <person name="Rock D.L."/>
            <person name="Luo S."/>
            <person name="Wang S."/>
        </authorList>
    </citation>
    <scope>NUCLEOTIDE SEQUENCE [LARGE SCALE GENOMIC DNA]</scope>
    <source>
        <strain evidence="19">FZ</strain>
    </source>
</reference>
<comment type="catalytic activity">
    <reaction evidence="12 13 15">
        <text>RNA(n) + ATP = RNA(n)-3'-adenine ribonucleotide + diphosphate</text>
        <dbReference type="Rhea" id="RHEA:11332"/>
        <dbReference type="Rhea" id="RHEA-COMP:14527"/>
        <dbReference type="Rhea" id="RHEA-COMP:17347"/>
        <dbReference type="ChEBI" id="CHEBI:30616"/>
        <dbReference type="ChEBI" id="CHEBI:33019"/>
        <dbReference type="ChEBI" id="CHEBI:140395"/>
        <dbReference type="ChEBI" id="CHEBI:173115"/>
        <dbReference type="EC" id="2.7.7.19"/>
    </reaction>
</comment>
<evidence type="ECO:0000256" key="12">
    <source>
        <dbReference type="ARBA" id="ARBA00048830"/>
    </source>
</evidence>
<proteinExistence type="inferred from homology"/>
<comment type="similarity">
    <text evidence="2 13 15">Belongs to the poxviridae poly(A) polymerase catalytic subunit family.</text>
</comment>
<dbReference type="Gene3D" id="3.30.460.60">
    <property type="entry name" value="Poxvirus poly(A) polymerase, nucleotidyltransferase domain"/>
    <property type="match status" value="1"/>
</dbReference>
<dbReference type="InterPro" id="IPR038337">
    <property type="entry name" value="Poxvirus_polyA_pol_cat_N_sf"/>
</dbReference>
<keyword evidence="8 13" id="KW-0547">Nucleotide-binding</keyword>
<keyword evidence="9 13" id="KW-0067">ATP-binding</keyword>
<feature type="domain" description="Poxvirus poly(A) polymerase catalytic subunit N-terminal" evidence="18">
    <location>
        <begin position="6"/>
        <end position="109"/>
    </location>
</feature>
<sequence>MNDKIVVDVLKLYLKRDPSLTEFHMLKSQYKNIQRVNIFNKEIFISLVKKNKKKFFSDIKSSPSDIKKSILTYFSKQENTYSIGKLYTIIELQSILVTTYTDVLGILTTKGPDLFTSNIYYNASSMQSLARDALNFMNVAQMTDKTMGRHNVSSLVDNVNSLMEEYLRRHNKNCICYGSYSLHLLNPDIKYGDIDILQTNSRTFLIDLAFLIKFITGLNVVLLKVPYLKNYMVLKDQNDSHIIDSFNIRQDTMQSIPKVLIDNIYIVDPTLQLMSMLKMFSQIDRLEDLAKNPEKLTVRLATLLEYVRVNYGINFISNQTRKNNMPMYSVIDIDKRIITVDTSNYNFPFKKCLVYLDESSLSSDILDLNADDAIDFENVSNSAFLINNNILYTYFSNTILMKSKTDIHEISSRGLSAHILIYQILTKGDIIKPLTDIVNSLFGVEKNPIYDIIPRDKKSGKHGIIDIEKDIITH</sequence>
<dbReference type="InterPro" id="IPR024231">
    <property type="entry name" value="PolyA_pol_nucTrfase_Poxvir"/>
</dbReference>
<dbReference type="GO" id="GO:1990817">
    <property type="term" value="F:poly(A) RNA polymerase activity"/>
    <property type="evidence" value="ECO:0007669"/>
    <property type="project" value="UniProtKB-UniRule"/>
</dbReference>
<protein>
    <recommendedName>
        <fullName evidence="5 13">Poly(A) polymerase catalytic subunit</fullName>
        <ecNumber evidence="4 13">2.7.7.19</ecNumber>
    </recommendedName>
    <alternativeName>
        <fullName evidence="11 13">Poly(A) polymerase large subunit</fullName>
    </alternativeName>
</protein>
<keyword evidence="6 13" id="KW-0507">mRNA processing</keyword>
<accession>A0A075CH34</accession>
<evidence type="ECO:0000256" key="8">
    <source>
        <dbReference type="ARBA" id="ARBA00022741"/>
    </source>
</evidence>
<comment type="function">
    <text evidence="1 13 15">Polymerase that creates the 3'-poly(A) tail of mRNA's.</text>
</comment>
<dbReference type="Pfam" id="PF12630">
    <property type="entry name" value="Pox_polyA_pol_N"/>
    <property type="match status" value="1"/>
</dbReference>
<evidence type="ECO:0000313" key="19">
    <source>
        <dbReference type="EMBL" id="AGZ95347.1"/>
    </source>
</evidence>
<evidence type="ECO:0000256" key="13">
    <source>
        <dbReference type="PIRNR" id="PIRNR015693"/>
    </source>
</evidence>
<dbReference type="InterPro" id="IPR024398">
    <property type="entry name" value="Poxvirus_polyA_pol_cat_N"/>
</dbReference>
<organism evidence="19 20">
    <name type="scientific">Goatpox virus FZ</name>
    <dbReference type="NCBI Taxonomy" id="1416740"/>
    <lineage>
        <taxon>Viruses</taxon>
        <taxon>Varidnaviria</taxon>
        <taxon>Bamfordvirae</taxon>
        <taxon>Nucleocytoviricota</taxon>
        <taxon>Pokkesviricetes</taxon>
        <taxon>Chitovirales</taxon>
        <taxon>Poxviridae</taxon>
        <taxon>Chordopoxvirinae</taxon>
        <taxon>Capripoxvirus</taxon>
        <taxon>Capripoxvirus goatpox</taxon>
        <taxon>Goatpox virus</taxon>
    </lineage>
</organism>